<keyword evidence="2" id="KW-0732">Signal</keyword>
<sequence length="235" mass="24563">MKYRKSLLALTCALPLVLTACGKDGGEAEDGAKNTAAESSNSAATSEPKPNSDKPSESSTAKESDKADKDKQGSTKPAPGQKESKDGASSNDTNRDANAANGRGGENKAADRGEGRAPRGASAGDSQQITTLVQGMGKHRSAYDFLNYSVNNSCKSYINSQGGEKVIRSNNETIKAMGPEGNKAIPVPRIKSVDDIQVNGDNATARVTASYGNKAPQTESMSFARENGKWTLCPS</sequence>
<feature type="compositionally biased region" description="Basic and acidic residues" evidence="1">
    <location>
        <begin position="105"/>
        <end position="117"/>
    </location>
</feature>
<gene>
    <name evidence="3" type="ordered locus">CRES_0826</name>
</gene>
<feature type="region of interest" description="Disordered" evidence="1">
    <location>
        <begin position="216"/>
        <end position="235"/>
    </location>
</feature>
<dbReference type="RefSeq" id="WP_013888199.1">
    <property type="nucleotide sequence ID" value="NC_015673.1"/>
</dbReference>
<evidence type="ECO:0000313" key="4">
    <source>
        <dbReference type="Proteomes" id="UP000000492"/>
    </source>
</evidence>
<proteinExistence type="predicted"/>
<name>F8E0E1_CORRG</name>
<dbReference type="OrthoDB" id="4426207at2"/>
<evidence type="ECO:0000313" key="3">
    <source>
        <dbReference type="EMBL" id="AEI09182.1"/>
    </source>
</evidence>
<dbReference type="KEGG" id="crd:CRES_0826"/>
<dbReference type="AlphaFoldDB" id="F8E0E1"/>
<feature type="compositionally biased region" description="Low complexity" evidence="1">
    <location>
        <begin position="34"/>
        <end position="47"/>
    </location>
</feature>
<reference evidence="3 4" key="1">
    <citation type="journal article" date="2012" name="BMC Genomics">
        <title>Complete genome sequence, lifestyle, and multi-drug resistance of the human pathogen Corynebacterium resistens DSM 45100 isolated from blood samples of a leukemia patient.</title>
        <authorList>
            <person name="Schroder J."/>
            <person name="Maus I."/>
            <person name="Meyer K."/>
            <person name="Wordemann S."/>
            <person name="Blom J."/>
            <person name="Jaenicke S."/>
            <person name="Schneider J."/>
            <person name="Trost E."/>
            <person name="Tauch A."/>
        </authorList>
    </citation>
    <scope>NUCLEOTIDE SEQUENCE [LARGE SCALE GENOMIC DNA]</scope>
    <source>
        <strain evidence="4">DSM 45100 / JCM 12819 / CCUG 50093 / GTC 2026 / SICGH 158</strain>
    </source>
</reference>
<protein>
    <submittedName>
        <fullName evidence="3">Secreted protein</fullName>
    </submittedName>
</protein>
<dbReference type="HOGENOM" id="CLU_100910_0_0_11"/>
<evidence type="ECO:0000256" key="1">
    <source>
        <dbReference type="SAM" id="MobiDB-lite"/>
    </source>
</evidence>
<feature type="region of interest" description="Disordered" evidence="1">
    <location>
        <begin position="22"/>
        <end position="128"/>
    </location>
</feature>
<dbReference type="Gene3D" id="3.10.450.50">
    <property type="match status" value="1"/>
</dbReference>
<feature type="compositionally biased region" description="Basic and acidic residues" evidence="1">
    <location>
        <begin position="50"/>
        <end position="73"/>
    </location>
</feature>
<keyword evidence="4" id="KW-1185">Reference proteome</keyword>
<dbReference type="EMBL" id="CP002857">
    <property type="protein sequence ID" value="AEI09182.1"/>
    <property type="molecule type" value="Genomic_DNA"/>
</dbReference>
<dbReference type="STRING" id="662755.CRES_0826"/>
<evidence type="ECO:0000256" key="2">
    <source>
        <dbReference type="SAM" id="SignalP"/>
    </source>
</evidence>
<feature type="chain" id="PRO_5038485099" evidence="2">
    <location>
        <begin position="21"/>
        <end position="235"/>
    </location>
</feature>
<dbReference type="Proteomes" id="UP000000492">
    <property type="component" value="Chromosome"/>
</dbReference>
<dbReference type="PROSITE" id="PS51257">
    <property type="entry name" value="PROKAR_LIPOPROTEIN"/>
    <property type="match status" value="1"/>
</dbReference>
<organism evidence="3 4">
    <name type="scientific">Corynebacterium resistens (strain DSM 45100 / JCM 12819 / GTC 2026 / SICGH 158)</name>
    <dbReference type="NCBI Taxonomy" id="662755"/>
    <lineage>
        <taxon>Bacteria</taxon>
        <taxon>Bacillati</taxon>
        <taxon>Actinomycetota</taxon>
        <taxon>Actinomycetes</taxon>
        <taxon>Mycobacteriales</taxon>
        <taxon>Corynebacteriaceae</taxon>
        <taxon>Corynebacterium</taxon>
    </lineage>
</organism>
<accession>F8E0E1</accession>
<feature type="signal peptide" evidence="2">
    <location>
        <begin position="1"/>
        <end position="20"/>
    </location>
</feature>